<dbReference type="PRINTS" id="PR00080">
    <property type="entry name" value="SDRFAMILY"/>
</dbReference>
<protein>
    <submittedName>
        <fullName evidence="4">Uncharacterized protein</fullName>
    </submittedName>
</protein>
<reference evidence="4" key="1">
    <citation type="submission" date="2020-11" db="EMBL/GenBank/DDBJ databases">
        <authorList>
            <person name="Tran Van P."/>
        </authorList>
    </citation>
    <scope>NUCLEOTIDE SEQUENCE</scope>
</reference>
<dbReference type="Pfam" id="PF00106">
    <property type="entry name" value="adh_short"/>
    <property type="match status" value="1"/>
</dbReference>
<dbReference type="AlphaFoldDB" id="A0A7R9M8W3"/>
<dbReference type="InterPro" id="IPR036291">
    <property type="entry name" value="NAD(P)-bd_dom_sf"/>
</dbReference>
<evidence type="ECO:0000256" key="1">
    <source>
        <dbReference type="ARBA" id="ARBA00023002"/>
    </source>
</evidence>
<keyword evidence="3" id="KW-1133">Transmembrane helix</keyword>
<dbReference type="EMBL" id="CAJPVJ010008302">
    <property type="protein sequence ID" value="CAG2171831.1"/>
    <property type="molecule type" value="Genomic_DNA"/>
</dbReference>
<dbReference type="Proteomes" id="UP000728032">
    <property type="component" value="Unassembled WGS sequence"/>
</dbReference>
<evidence type="ECO:0000256" key="2">
    <source>
        <dbReference type="RuleBase" id="RU000363"/>
    </source>
</evidence>
<dbReference type="EMBL" id="OC923127">
    <property type="protein sequence ID" value="CAD7654644.1"/>
    <property type="molecule type" value="Genomic_DNA"/>
</dbReference>
<feature type="transmembrane region" description="Helical" evidence="3">
    <location>
        <begin position="12"/>
        <end position="30"/>
    </location>
</feature>
<dbReference type="Gene3D" id="3.40.50.720">
    <property type="entry name" value="NAD(P)-binding Rossmann-like Domain"/>
    <property type="match status" value="1"/>
</dbReference>
<dbReference type="InterPro" id="IPR002347">
    <property type="entry name" value="SDR_fam"/>
</dbReference>
<keyword evidence="3" id="KW-0472">Membrane</keyword>
<evidence type="ECO:0000313" key="5">
    <source>
        <dbReference type="Proteomes" id="UP000728032"/>
    </source>
</evidence>
<dbReference type="PANTHER" id="PTHR43157">
    <property type="entry name" value="PHOSPHATIDYLINOSITOL-GLYCAN BIOSYNTHESIS CLASS F PROTEIN-RELATED"/>
    <property type="match status" value="1"/>
</dbReference>
<dbReference type="GO" id="GO:0016491">
    <property type="term" value="F:oxidoreductase activity"/>
    <property type="evidence" value="ECO:0007669"/>
    <property type="project" value="UniProtKB-KW"/>
</dbReference>
<dbReference type="OrthoDB" id="6411518at2759"/>
<keyword evidence="1" id="KW-0560">Oxidoreductase</keyword>
<sequence length="327" mass="37106">MSLWSHIRLVYIWRMLGIIVYEFGTNFFGLRRKVKTDKKLNGQVVVVTGANTGIGKETAYQMTLREAKVYIGCRDVKKGETAVNEIQSMNPKADIKLLKLDLSSLQSVRHFAKELSQLESKVDILINNAGVMACPELQTEDGFEMQFGTNHLGHFLLTLHLVPLLKKSPAARVVTVSACAYKCGQIHLNNINLRNGDYHPLIAYTQSKLANILFSRELANRLRHTQVKTYALGPGVIDTDLKRHVEKVDETKGKGFMERHLMMTPFMGSQTTLYCALDEGLADETGYFYDNCRRIDYMIAEANDYKTAKALWELSEDLVKLEDHLRI</sequence>
<evidence type="ECO:0000256" key="3">
    <source>
        <dbReference type="SAM" id="Phobius"/>
    </source>
</evidence>
<keyword evidence="3" id="KW-0812">Transmembrane</keyword>
<comment type="similarity">
    <text evidence="2">Belongs to the short-chain dehydrogenases/reductases (SDR) family.</text>
</comment>
<name>A0A7R9M8W3_9ACAR</name>
<proteinExistence type="inferred from homology"/>
<evidence type="ECO:0000313" key="4">
    <source>
        <dbReference type="EMBL" id="CAD7654644.1"/>
    </source>
</evidence>
<organism evidence="4">
    <name type="scientific">Oppiella nova</name>
    <dbReference type="NCBI Taxonomy" id="334625"/>
    <lineage>
        <taxon>Eukaryota</taxon>
        <taxon>Metazoa</taxon>
        <taxon>Ecdysozoa</taxon>
        <taxon>Arthropoda</taxon>
        <taxon>Chelicerata</taxon>
        <taxon>Arachnida</taxon>
        <taxon>Acari</taxon>
        <taxon>Acariformes</taxon>
        <taxon>Sarcoptiformes</taxon>
        <taxon>Oribatida</taxon>
        <taxon>Brachypylina</taxon>
        <taxon>Oppioidea</taxon>
        <taxon>Oppiidae</taxon>
        <taxon>Oppiella</taxon>
    </lineage>
</organism>
<gene>
    <name evidence="4" type="ORF">ONB1V03_LOCUS11290</name>
</gene>
<accession>A0A7R9M8W3</accession>
<keyword evidence="5" id="KW-1185">Reference proteome</keyword>
<dbReference type="PANTHER" id="PTHR43157:SF31">
    <property type="entry name" value="PHOSPHATIDYLINOSITOL-GLYCAN BIOSYNTHESIS CLASS F PROTEIN"/>
    <property type="match status" value="1"/>
</dbReference>
<dbReference type="PRINTS" id="PR00081">
    <property type="entry name" value="GDHRDH"/>
</dbReference>
<dbReference type="SUPFAM" id="SSF51735">
    <property type="entry name" value="NAD(P)-binding Rossmann-fold domains"/>
    <property type="match status" value="1"/>
</dbReference>